<reference evidence="1" key="1">
    <citation type="submission" date="2021-02" db="EMBL/GenBank/DDBJ databases">
        <authorList>
            <person name="Nowell W R."/>
        </authorList>
    </citation>
    <scope>NUCLEOTIDE SEQUENCE</scope>
</reference>
<protein>
    <submittedName>
        <fullName evidence="1">Uncharacterized protein</fullName>
    </submittedName>
</protein>
<accession>A0A818TQS6</accession>
<dbReference type="Gene3D" id="2.40.50.140">
    <property type="entry name" value="Nucleic acid-binding proteins"/>
    <property type="match status" value="1"/>
</dbReference>
<evidence type="ECO:0000313" key="2">
    <source>
        <dbReference type="Proteomes" id="UP000663872"/>
    </source>
</evidence>
<dbReference type="SUPFAM" id="SSF50249">
    <property type="entry name" value="Nucleic acid-binding proteins"/>
    <property type="match status" value="1"/>
</dbReference>
<dbReference type="InterPro" id="IPR012340">
    <property type="entry name" value="NA-bd_OB-fold"/>
</dbReference>
<feature type="non-terminal residue" evidence="1">
    <location>
        <position position="1"/>
    </location>
</feature>
<proteinExistence type="predicted"/>
<gene>
    <name evidence="1" type="ORF">GRG538_LOCUS27326</name>
</gene>
<dbReference type="EMBL" id="CAJNYT010004740">
    <property type="protein sequence ID" value="CAF3685585.1"/>
    <property type="molecule type" value="Genomic_DNA"/>
</dbReference>
<dbReference type="AlphaFoldDB" id="A0A818TQS6"/>
<organism evidence="1 2">
    <name type="scientific">Rotaria socialis</name>
    <dbReference type="NCBI Taxonomy" id="392032"/>
    <lineage>
        <taxon>Eukaryota</taxon>
        <taxon>Metazoa</taxon>
        <taxon>Spiralia</taxon>
        <taxon>Gnathifera</taxon>
        <taxon>Rotifera</taxon>
        <taxon>Eurotatoria</taxon>
        <taxon>Bdelloidea</taxon>
        <taxon>Philodinida</taxon>
        <taxon>Philodinidae</taxon>
        <taxon>Rotaria</taxon>
    </lineage>
</organism>
<evidence type="ECO:0000313" key="1">
    <source>
        <dbReference type="EMBL" id="CAF3685585.1"/>
    </source>
</evidence>
<name>A0A818TQS6_9BILA</name>
<sequence>VVIVFLNKEKGEDITPNSAHIKLTLWNEQAKTIPKSIIQKTLKIKNIKVDFFNGSRTLVTMANTRIAII</sequence>
<comment type="caution">
    <text evidence="1">The sequence shown here is derived from an EMBL/GenBank/DDBJ whole genome shotgun (WGS) entry which is preliminary data.</text>
</comment>
<dbReference type="Proteomes" id="UP000663872">
    <property type="component" value="Unassembled WGS sequence"/>
</dbReference>